<name>A0A6U3V009_9STRA</name>
<gene>
    <name evidence="2" type="ORF">DBRI1063_LOCUS23408</name>
</gene>
<reference evidence="2" key="1">
    <citation type="submission" date="2021-01" db="EMBL/GenBank/DDBJ databases">
        <authorList>
            <person name="Corre E."/>
            <person name="Pelletier E."/>
            <person name="Niang G."/>
            <person name="Scheremetjew M."/>
            <person name="Finn R."/>
            <person name="Kale V."/>
            <person name="Holt S."/>
            <person name="Cochrane G."/>
            <person name="Meng A."/>
            <person name="Brown T."/>
            <person name="Cohen L."/>
        </authorList>
    </citation>
    <scope>NUCLEOTIDE SEQUENCE</scope>
    <source>
        <strain evidence="2">Pop2</strain>
    </source>
</reference>
<dbReference type="PANTHER" id="PTHR31362">
    <property type="entry name" value="GLYCOSYLTRANSFERASE STELLO1-RELATED"/>
    <property type="match status" value="1"/>
</dbReference>
<feature type="region of interest" description="Disordered" evidence="1">
    <location>
        <begin position="33"/>
        <end position="60"/>
    </location>
</feature>
<organism evidence="2">
    <name type="scientific">Ditylum brightwellii</name>
    <dbReference type="NCBI Taxonomy" id="49249"/>
    <lineage>
        <taxon>Eukaryota</taxon>
        <taxon>Sar</taxon>
        <taxon>Stramenopiles</taxon>
        <taxon>Ochrophyta</taxon>
        <taxon>Bacillariophyta</taxon>
        <taxon>Mediophyceae</taxon>
        <taxon>Lithodesmiophycidae</taxon>
        <taxon>Lithodesmiales</taxon>
        <taxon>Lithodesmiaceae</taxon>
        <taxon>Ditylum</taxon>
    </lineage>
</organism>
<feature type="compositionally biased region" description="Low complexity" evidence="1">
    <location>
        <begin position="83"/>
        <end position="105"/>
    </location>
</feature>
<evidence type="ECO:0000256" key="1">
    <source>
        <dbReference type="SAM" id="MobiDB-lite"/>
    </source>
</evidence>
<dbReference type="Pfam" id="PF03385">
    <property type="entry name" value="STELLO"/>
    <property type="match status" value="1"/>
</dbReference>
<protein>
    <submittedName>
        <fullName evidence="2">Uncharacterized protein</fullName>
    </submittedName>
</protein>
<dbReference type="PROSITE" id="PS51257">
    <property type="entry name" value="PROKAR_LIPOPROTEIN"/>
    <property type="match status" value="1"/>
</dbReference>
<dbReference type="AlphaFoldDB" id="A0A6U3V009"/>
<feature type="compositionally biased region" description="Low complexity" evidence="1">
    <location>
        <begin position="37"/>
        <end position="46"/>
    </location>
</feature>
<dbReference type="PANTHER" id="PTHR31362:SF0">
    <property type="entry name" value="EXOSTOSIN DOMAIN-CONTAINING PROTEIN-RELATED"/>
    <property type="match status" value="1"/>
</dbReference>
<proteinExistence type="predicted"/>
<dbReference type="EMBL" id="HBGN01036493">
    <property type="protein sequence ID" value="CAD9354294.1"/>
    <property type="molecule type" value="Transcribed_RNA"/>
</dbReference>
<dbReference type="InterPro" id="IPR005049">
    <property type="entry name" value="STL-like"/>
</dbReference>
<sequence>MKARNAKILSLLGVLVGCNLLSPLFRNTAKRASCAQSSTGTSSGTTDEGSPVPADVIGSTGQRFSGQKIRTFVPPEGSSLSLVSSSLESSPPSSSSLLFKNPSSEEGGKSSDAISACRDLKQWAVVTTIHEPNPSINSVANLRRWCLVIVGDTITPDSAYDELVTKDNVFYLSASYQKELFINMDGKATGVDQEQHHTGGKQFLEMMPFKSFARKNIGYLFAINHGAQVIYDFDDDNTLLPLEDGETVPPPFHFDNEVGFDRTILLKSVVEEKKKESEAESSTPATAFNPYIFMGPSHDDSWPRGFPIDKLKDSFKTDAEESKIYVGDLPLSSVGVIQSLCNGDPDTDAVFRMTRPGSTEFTFDRSTTSMSLLIPSSSYAPYNAQATTHLYNAFWGLYLPISVPGRVTDIWRSYITQHIMKDIGLHVVYTPPIVHHDRSVHDYLSDFSAEGDLYEKTTKLLEFLEGWSSDADTLSERIYALWVGLYEHDYLGEQDVHAAREWLNTLVAIGYRFPDIHGANSNSNPLSTTSPFQVQPTVEGQPYRSFPYFNVDRDGNRFSESGQNKLQDWLSNVDWESRPQNAVVKLILMTMDEWPLLKSWVMYHGELLGYENLYIIDSSTNTHCISFLRYARDVLGANVLFSDTNLNELEALLTEIGRKISGSSDFILKVDTDEFLTVYSDNDDRTTVSEYLSGFAQNANHPLRLLPGDARVGYVQGGKPSESVCEEDIHSTPDKFMLGAVGESDMFKSVFDSRQNIERINLGDHYFVAKKQAATTRFHIVHYHARCIEIEIENTKRVLERHDFISPSDSDEEAKAKLAKMFRCSTEDMCNTCPFKASFHSFHKAIIYLKYLDCEEQFEKDFYGQERGEMFTNTALNELLVDSYGRSDV</sequence>
<feature type="region of interest" description="Disordered" evidence="1">
    <location>
        <begin position="83"/>
        <end position="111"/>
    </location>
</feature>
<evidence type="ECO:0000313" key="2">
    <source>
        <dbReference type="EMBL" id="CAD9354294.1"/>
    </source>
</evidence>
<accession>A0A6U3V009</accession>